<reference evidence="2 3" key="1">
    <citation type="journal article" date="2014" name="Int. J. Syst. Evol. Microbiol.">
        <title>Complete genome sequence of Corynebacterium casei LMG S-19264T (=DSM 44701T), isolated from a smear-ripened cheese.</title>
        <authorList>
            <consortium name="US DOE Joint Genome Institute (JGI-PGF)"/>
            <person name="Walter F."/>
            <person name="Albersmeier A."/>
            <person name="Kalinowski J."/>
            <person name="Ruckert C."/>
        </authorList>
    </citation>
    <scope>NUCLEOTIDE SEQUENCE [LARGE SCALE GENOMIC DNA]</scope>
    <source>
        <strain evidence="2 3">NBRC 111766</strain>
    </source>
</reference>
<sequence>MKAHAAAKRVIGRDRSDKHPRTPARMHRTRLGKAGQRMAHCVAIDSKAGGKGGLCG</sequence>
<feature type="region of interest" description="Disordered" evidence="1">
    <location>
        <begin position="1"/>
        <end position="37"/>
    </location>
</feature>
<comment type="caution">
    <text evidence="2">The sequence shown here is derived from an EMBL/GenBank/DDBJ whole genome shotgun (WGS) entry which is preliminary data.</text>
</comment>
<organism evidence="2 3">
    <name type="scientific">Cypionkella aquatica</name>
    <dbReference type="NCBI Taxonomy" id="1756042"/>
    <lineage>
        <taxon>Bacteria</taxon>
        <taxon>Pseudomonadati</taxon>
        <taxon>Pseudomonadota</taxon>
        <taxon>Alphaproteobacteria</taxon>
        <taxon>Rhodobacterales</taxon>
        <taxon>Paracoccaceae</taxon>
        <taxon>Cypionkella</taxon>
    </lineage>
</organism>
<dbReference type="EMBL" id="BSPP01000005">
    <property type="protein sequence ID" value="GLS86612.1"/>
    <property type="molecule type" value="Genomic_DNA"/>
</dbReference>
<feature type="compositionally biased region" description="Basic and acidic residues" evidence="1">
    <location>
        <begin position="11"/>
        <end position="20"/>
    </location>
</feature>
<accession>A0AA37WZR4</accession>
<protein>
    <submittedName>
        <fullName evidence="2">Uncharacterized protein</fullName>
    </submittedName>
</protein>
<feature type="compositionally biased region" description="Basic residues" evidence="1">
    <location>
        <begin position="21"/>
        <end position="31"/>
    </location>
</feature>
<evidence type="ECO:0000313" key="2">
    <source>
        <dbReference type="EMBL" id="GLS86612.1"/>
    </source>
</evidence>
<keyword evidence="3" id="KW-1185">Reference proteome</keyword>
<gene>
    <name evidence="2" type="ORF">GCM10010873_15860</name>
</gene>
<dbReference type="AlphaFoldDB" id="A0AA37WZR4"/>
<evidence type="ECO:0000313" key="3">
    <source>
        <dbReference type="Proteomes" id="UP001157355"/>
    </source>
</evidence>
<proteinExistence type="predicted"/>
<evidence type="ECO:0000256" key="1">
    <source>
        <dbReference type="SAM" id="MobiDB-lite"/>
    </source>
</evidence>
<name>A0AA37WZR4_9RHOB</name>
<dbReference type="Proteomes" id="UP001157355">
    <property type="component" value="Unassembled WGS sequence"/>
</dbReference>